<comment type="similarity">
    <text evidence="1">Belongs to the iron-sulfur cluster assembly SufBD family.</text>
</comment>
<organism evidence="4 5">
    <name type="scientific">Hydrocarboniclastica marina</name>
    <dbReference type="NCBI Taxonomy" id="2259620"/>
    <lineage>
        <taxon>Bacteria</taxon>
        <taxon>Pseudomonadati</taxon>
        <taxon>Pseudomonadota</taxon>
        <taxon>Gammaproteobacteria</taxon>
        <taxon>Alteromonadales</taxon>
        <taxon>Alteromonadaceae</taxon>
        <taxon>Hydrocarboniclastica</taxon>
    </lineage>
</organism>
<reference evidence="4 5" key="1">
    <citation type="submission" date="2018-07" db="EMBL/GenBank/DDBJ databases">
        <title>Marsedoiliclastica nanhaica gen. nov. sp. nov., a novel marine hydrocarbonoclastic bacterium isolated from an in-situ enriched hydrocarbon-degrading consortium in deep-sea sediment.</title>
        <authorList>
            <person name="Dong C."/>
            <person name="Ma T."/>
            <person name="Liu R."/>
            <person name="Shao Z."/>
        </authorList>
    </citation>
    <scope>NUCLEOTIDE SEQUENCE [LARGE SCALE GENOMIC DNA]</scope>
    <source>
        <strain evidence="5">soil36-7</strain>
    </source>
</reference>
<evidence type="ECO:0000313" key="4">
    <source>
        <dbReference type="EMBL" id="QCF26883.1"/>
    </source>
</evidence>
<dbReference type="RefSeq" id="WP_136549589.1">
    <property type="nucleotide sequence ID" value="NZ_CP031093.1"/>
</dbReference>
<dbReference type="Pfam" id="PF01458">
    <property type="entry name" value="SUFBD_core"/>
    <property type="match status" value="1"/>
</dbReference>
<dbReference type="Proteomes" id="UP000298049">
    <property type="component" value="Chromosome"/>
</dbReference>
<dbReference type="InterPro" id="IPR000825">
    <property type="entry name" value="SUF_FeS_clus_asmbl_SufBD_core"/>
</dbReference>
<dbReference type="KEGG" id="hmi:soil367_13600"/>
<dbReference type="OrthoDB" id="9768262at2"/>
<protein>
    <submittedName>
        <fullName evidence="4">Fe-S cluster assembly protein SufD</fullName>
    </submittedName>
</protein>
<evidence type="ECO:0000313" key="5">
    <source>
        <dbReference type="Proteomes" id="UP000298049"/>
    </source>
</evidence>
<sequence>MKPAPTLPAAFLARNGQHLPAPLQALQHSRGQSLQGMPLPTRKTENWKYSSRYLSFDEALAPTLAQSKDSDAAVMTTPVSGYRIVIRNGRVDQSASEFPDSAGLRVTPFSELSNEDAQKLAERLDHSLDTATTQMARLNTARLEDGVFIAVAKDTEVDRPVYIQVFTDTDSGQQGSVYPRVMVEMGAFSKLTLVEQYDAGGDGSCLVNAVTEANLGDSANLTYIRLTLEPETIRHIGATGIRLGANSRFESHCIGFGGVLRRHDLQVRFEAPGAECSLNGVAVTQNSQHYDNHTVLEHLAGHCNSEETYRCMAAGKSHNIFNGRIHIHRDAQKTNAQMSNKNLLLSAEAEIDTKPELEIYADDVKCAHGATVGRLDPEALFYLLARGIARDEARTLLSMGFINEIVARIPLEDVRERVDQRLAGFIQNNLIED</sequence>
<dbReference type="PANTHER" id="PTHR43575">
    <property type="entry name" value="PROTEIN ABCI7, CHLOROPLASTIC"/>
    <property type="match status" value="1"/>
</dbReference>
<accession>A0A4P7XJD9</accession>
<dbReference type="AlphaFoldDB" id="A0A4P7XJD9"/>
<dbReference type="InterPro" id="IPR037284">
    <property type="entry name" value="SUF_FeS_clus_asmbl_SufBD_sf"/>
</dbReference>
<dbReference type="InterPro" id="IPR011542">
    <property type="entry name" value="SUF_FeS_clus_asmbl_SufD"/>
</dbReference>
<dbReference type="NCBIfam" id="TIGR01981">
    <property type="entry name" value="sufD"/>
    <property type="match status" value="1"/>
</dbReference>
<proteinExistence type="inferred from homology"/>
<feature type="domain" description="SUF system FeS cluster assembly SufBD N-terminal" evidence="3">
    <location>
        <begin position="21"/>
        <end position="162"/>
    </location>
</feature>
<dbReference type="InterPro" id="IPR045595">
    <property type="entry name" value="SufBD_N"/>
</dbReference>
<dbReference type="Pfam" id="PF19295">
    <property type="entry name" value="SufBD_N"/>
    <property type="match status" value="1"/>
</dbReference>
<keyword evidence="5" id="KW-1185">Reference proteome</keyword>
<feature type="domain" description="SUF system FeS cluster assembly SufBD core" evidence="2">
    <location>
        <begin position="172"/>
        <end position="401"/>
    </location>
</feature>
<name>A0A4P7XJD9_9ALTE</name>
<evidence type="ECO:0000256" key="1">
    <source>
        <dbReference type="ARBA" id="ARBA00043967"/>
    </source>
</evidence>
<evidence type="ECO:0000259" key="2">
    <source>
        <dbReference type="Pfam" id="PF01458"/>
    </source>
</evidence>
<dbReference type="GO" id="GO:0016226">
    <property type="term" value="P:iron-sulfur cluster assembly"/>
    <property type="evidence" value="ECO:0007669"/>
    <property type="project" value="InterPro"/>
</dbReference>
<dbReference type="EMBL" id="CP031093">
    <property type="protein sequence ID" value="QCF26883.1"/>
    <property type="molecule type" value="Genomic_DNA"/>
</dbReference>
<dbReference type="PANTHER" id="PTHR43575:SF1">
    <property type="entry name" value="PROTEIN ABCI7, CHLOROPLASTIC"/>
    <property type="match status" value="1"/>
</dbReference>
<evidence type="ECO:0000259" key="3">
    <source>
        <dbReference type="Pfam" id="PF19295"/>
    </source>
</evidence>
<gene>
    <name evidence="4" type="primary">sufD</name>
    <name evidence="4" type="ORF">soil367_13600</name>
</gene>
<dbReference type="SUPFAM" id="SSF101960">
    <property type="entry name" value="Stabilizer of iron transporter SufD"/>
    <property type="match status" value="1"/>
</dbReference>
<dbReference type="InterPro" id="IPR055346">
    <property type="entry name" value="Fe-S_cluster_assembly_SufBD"/>
</dbReference>